<evidence type="ECO:0000313" key="2">
    <source>
        <dbReference type="Proteomes" id="UP000189004"/>
    </source>
</evidence>
<organism evidence="1 2">
    <name type="scientific">Nocardiopsis sinuspersici</name>
    <dbReference type="NCBI Taxonomy" id="501010"/>
    <lineage>
        <taxon>Bacteria</taxon>
        <taxon>Bacillati</taxon>
        <taxon>Actinomycetota</taxon>
        <taxon>Actinomycetes</taxon>
        <taxon>Streptosporangiales</taxon>
        <taxon>Nocardiopsidaceae</taxon>
        <taxon>Nocardiopsis</taxon>
    </lineage>
</organism>
<dbReference type="EMBL" id="MCOK01000001">
    <property type="protein sequence ID" value="OOC56396.1"/>
    <property type="molecule type" value="Genomic_DNA"/>
</dbReference>
<keyword evidence="2" id="KW-1185">Reference proteome</keyword>
<evidence type="ECO:0000313" key="1">
    <source>
        <dbReference type="EMBL" id="OOC56396.1"/>
    </source>
</evidence>
<protein>
    <submittedName>
        <fullName evidence="1">Uncharacterized protein</fullName>
    </submittedName>
</protein>
<gene>
    <name evidence="1" type="ORF">NOSIN_23320</name>
</gene>
<reference evidence="2" key="1">
    <citation type="submission" date="2016-08" db="EMBL/GenBank/DDBJ databases">
        <authorList>
            <person name="Tokovenko B."/>
            <person name="Kalinowski J."/>
        </authorList>
    </citation>
    <scope>NUCLEOTIDE SEQUENCE [LARGE SCALE GENOMIC DNA]</scope>
    <source>
        <strain evidence="2">UTMC102</strain>
    </source>
</reference>
<accession>A0A1V3C791</accession>
<proteinExistence type="predicted"/>
<sequence length="85" mass="9045">MCPNVDAVDVLKWAEEQKGVTCPCGQSIPNLLILSSLLKLFGLGVPEQDPDADAVSGTCSQHLQHACVVSEEKAAVDQDADLLLR</sequence>
<dbReference type="Proteomes" id="UP000189004">
    <property type="component" value="Unassembled WGS sequence"/>
</dbReference>
<comment type="caution">
    <text evidence="1">The sequence shown here is derived from an EMBL/GenBank/DDBJ whole genome shotgun (WGS) entry which is preliminary data.</text>
</comment>
<dbReference type="AlphaFoldDB" id="A0A1V3C791"/>
<name>A0A1V3C791_9ACTN</name>